<protein>
    <recommendedName>
        <fullName evidence="6">tRNA wybutosine-synthesizing protein 4</fullName>
        <ecNumber evidence="5">2.1.1.290</ecNumber>
        <ecNumber evidence="4">2.3.1.231</ecNumber>
    </recommendedName>
    <alternativeName>
        <fullName evidence="12">tRNA(Phe) (7-(3-amino-3-(methoxycarbonyl)propyl)wyosine(37)-N)-methoxycarbonyltransferase</fullName>
    </alternativeName>
    <alternativeName>
        <fullName evidence="11">tRNA(Phe) (7-(3-amino-3-carboxypropyl)wyosine(37)-O)-methyltransferase</fullName>
    </alternativeName>
</protein>
<evidence type="ECO:0000256" key="2">
    <source>
        <dbReference type="ARBA" id="ARBA00004797"/>
    </source>
</evidence>
<evidence type="ECO:0000256" key="8">
    <source>
        <dbReference type="ARBA" id="ARBA00022679"/>
    </source>
</evidence>
<dbReference type="PANTHER" id="PTHR46529:SF1">
    <property type="entry name" value="TRNA WYBUTOSINE-SYNTHESIZING PROTEIN 4"/>
    <property type="match status" value="1"/>
</dbReference>
<dbReference type="Pfam" id="PF04072">
    <property type="entry name" value="LCM"/>
    <property type="match status" value="1"/>
</dbReference>
<dbReference type="GO" id="GO:0008175">
    <property type="term" value="F:tRNA methyltransferase activity"/>
    <property type="evidence" value="ECO:0007669"/>
    <property type="project" value="TreeGrafter"/>
</dbReference>
<dbReference type="UniPathway" id="UPA00375"/>
<feature type="compositionally biased region" description="Basic and acidic residues" evidence="14">
    <location>
        <begin position="536"/>
        <end position="561"/>
    </location>
</feature>
<comment type="catalytic activity">
    <reaction evidence="1">
        <text>7-[(3S)-3-amino-3-carboxypropyl]wyosine(37) in tRNA(Phe) + S-adenosyl-L-methionine = 7-[(3S)-(3-amino-3-methoxycarbonyl)propyl]wyosine(37) in tRNA(Phe) + S-adenosyl-L-homocysteine</text>
        <dbReference type="Rhea" id="RHEA:36903"/>
        <dbReference type="Rhea" id="RHEA-COMP:10379"/>
        <dbReference type="Rhea" id="RHEA-COMP:11844"/>
        <dbReference type="ChEBI" id="CHEBI:57856"/>
        <dbReference type="ChEBI" id="CHEBI:59789"/>
        <dbReference type="ChEBI" id="CHEBI:73543"/>
        <dbReference type="ChEBI" id="CHEBI:74275"/>
        <dbReference type="EC" id="2.1.1.290"/>
    </reaction>
</comment>
<accession>A0A8B8AAE2</accession>
<dbReference type="Pfam" id="PF24681">
    <property type="entry name" value="Kelch_KLHDC2_KLHL20_DRC7"/>
    <property type="match status" value="1"/>
</dbReference>
<feature type="compositionally biased region" description="Basic and acidic residues" evidence="14">
    <location>
        <begin position="17"/>
        <end position="31"/>
    </location>
</feature>
<evidence type="ECO:0000313" key="15">
    <source>
        <dbReference type="Proteomes" id="UP000694844"/>
    </source>
</evidence>
<dbReference type="Proteomes" id="UP000694844">
    <property type="component" value="Chromosome 6"/>
</dbReference>
<evidence type="ECO:0000256" key="5">
    <source>
        <dbReference type="ARBA" id="ARBA00012779"/>
    </source>
</evidence>
<reference evidence="16" key="1">
    <citation type="submission" date="2025-08" db="UniProtKB">
        <authorList>
            <consortium name="RefSeq"/>
        </authorList>
    </citation>
    <scope>IDENTIFICATION</scope>
    <source>
        <tissue evidence="16">Whole sample</tissue>
    </source>
</reference>
<dbReference type="RefSeq" id="XP_022286849.1">
    <property type="nucleotide sequence ID" value="XM_022431141.1"/>
</dbReference>
<evidence type="ECO:0000256" key="9">
    <source>
        <dbReference type="ARBA" id="ARBA00022691"/>
    </source>
</evidence>
<dbReference type="EC" id="2.3.1.231" evidence="4"/>
<keyword evidence="9" id="KW-0949">S-adenosyl-L-methionine</keyword>
<dbReference type="PANTHER" id="PTHR46529">
    <property type="entry name" value="TRNA WYBUTOSINE-SYNTHESIZING PROTEIN 4"/>
    <property type="match status" value="1"/>
</dbReference>
<proteinExistence type="inferred from homology"/>
<evidence type="ECO:0000256" key="13">
    <source>
        <dbReference type="ARBA" id="ARBA00049250"/>
    </source>
</evidence>
<keyword evidence="10" id="KW-0819">tRNA processing</keyword>
<dbReference type="InterPro" id="IPR029063">
    <property type="entry name" value="SAM-dependent_MTases_sf"/>
</dbReference>
<dbReference type="GeneID" id="111099724"/>
<evidence type="ECO:0000256" key="11">
    <source>
        <dbReference type="ARBA" id="ARBA00029750"/>
    </source>
</evidence>
<dbReference type="GO" id="GO:0030488">
    <property type="term" value="P:tRNA methylation"/>
    <property type="evidence" value="ECO:0007669"/>
    <property type="project" value="TreeGrafter"/>
</dbReference>
<comment type="pathway">
    <text evidence="2">tRNA modification; wybutosine-tRNA(Phe) biosynthesis.</text>
</comment>
<feature type="compositionally biased region" description="Polar residues" evidence="14">
    <location>
        <begin position="1"/>
        <end position="16"/>
    </location>
</feature>
<dbReference type="GO" id="GO:0031591">
    <property type="term" value="P:wybutosine biosynthetic process"/>
    <property type="evidence" value="ECO:0007669"/>
    <property type="project" value="TreeGrafter"/>
</dbReference>
<comment type="similarity">
    <text evidence="3">Belongs to the methyltransferase superfamily. LCMT family.</text>
</comment>
<dbReference type="SUPFAM" id="SSF53335">
    <property type="entry name" value="S-adenosyl-L-methionine-dependent methyltransferases"/>
    <property type="match status" value="1"/>
</dbReference>
<comment type="catalytic activity">
    <reaction evidence="13">
        <text>7-[(3S)-(3-amino-3-methoxycarbonyl)propyl]wyosine(37) in tRNA(Phe) + S-adenosyl-L-methionine + CO2 = wybutosine(37) in tRNA(Phe) + S-adenosyl-L-homocysteine + 2 H(+)</text>
        <dbReference type="Rhea" id="RHEA:37119"/>
        <dbReference type="Rhea" id="RHEA-COMP:11844"/>
        <dbReference type="Rhea" id="RHEA-COMP:11847"/>
        <dbReference type="ChEBI" id="CHEBI:15378"/>
        <dbReference type="ChEBI" id="CHEBI:16526"/>
        <dbReference type="ChEBI" id="CHEBI:57856"/>
        <dbReference type="ChEBI" id="CHEBI:59789"/>
        <dbReference type="ChEBI" id="CHEBI:73544"/>
        <dbReference type="ChEBI" id="CHEBI:74275"/>
        <dbReference type="EC" id="2.3.1.231"/>
    </reaction>
</comment>
<dbReference type="EC" id="2.1.1.290" evidence="5"/>
<evidence type="ECO:0000256" key="4">
    <source>
        <dbReference type="ARBA" id="ARBA00012155"/>
    </source>
</evidence>
<evidence type="ECO:0000256" key="12">
    <source>
        <dbReference type="ARBA" id="ARBA00030847"/>
    </source>
</evidence>
<feature type="region of interest" description="Disordered" evidence="14">
    <location>
        <begin position="1"/>
        <end position="32"/>
    </location>
</feature>
<dbReference type="KEGG" id="cvn:111099724"/>
<evidence type="ECO:0000256" key="7">
    <source>
        <dbReference type="ARBA" id="ARBA00022603"/>
    </source>
</evidence>
<dbReference type="SUPFAM" id="SSF117281">
    <property type="entry name" value="Kelch motif"/>
    <property type="match status" value="1"/>
</dbReference>
<evidence type="ECO:0000313" key="16">
    <source>
        <dbReference type="RefSeq" id="XP_022286849.1"/>
    </source>
</evidence>
<keyword evidence="15" id="KW-1185">Reference proteome</keyword>
<dbReference type="InterPro" id="IPR015915">
    <property type="entry name" value="Kelch-typ_b-propeller"/>
</dbReference>
<dbReference type="OrthoDB" id="203237at2759"/>
<evidence type="ECO:0000256" key="1">
    <source>
        <dbReference type="ARBA" id="ARBA00001806"/>
    </source>
</evidence>
<evidence type="ECO:0000256" key="6">
    <source>
        <dbReference type="ARBA" id="ARBA00018045"/>
    </source>
</evidence>
<dbReference type="AlphaFoldDB" id="A0A8B8AAE2"/>
<keyword evidence="7" id="KW-0489">Methyltransferase</keyword>
<gene>
    <name evidence="16" type="primary">LOC111099724</name>
</gene>
<name>A0A8B8AAE2_CRAVI</name>
<dbReference type="Gene3D" id="2.120.10.80">
    <property type="entry name" value="Kelch-type beta propeller"/>
    <property type="match status" value="2"/>
</dbReference>
<dbReference type="FunFam" id="3.40.50.150:FF:000207">
    <property type="entry name" value="Leucine carboxyl methyltransferase 2"/>
    <property type="match status" value="1"/>
</dbReference>
<organism evidence="15 16">
    <name type="scientific">Crassostrea virginica</name>
    <name type="common">Eastern oyster</name>
    <dbReference type="NCBI Taxonomy" id="6565"/>
    <lineage>
        <taxon>Eukaryota</taxon>
        <taxon>Metazoa</taxon>
        <taxon>Spiralia</taxon>
        <taxon>Lophotrochozoa</taxon>
        <taxon>Mollusca</taxon>
        <taxon>Bivalvia</taxon>
        <taxon>Autobranchia</taxon>
        <taxon>Pteriomorphia</taxon>
        <taxon>Ostreida</taxon>
        <taxon>Ostreoidea</taxon>
        <taxon>Ostreidae</taxon>
        <taxon>Crassostrea</taxon>
    </lineage>
</organism>
<evidence type="ECO:0000256" key="3">
    <source>
        <dbReference type="ARBA" id="ARBA00010703"/>
    </source>
</evidence>
<keyword evidence="8" id="KW-0808">Transferase</keyword>
<dbReference type="InterPro" id="IPR007213">
    <property type="entry name" value="Ppm1/Ppm2/Tcmp"/>
</dbReference>
<sequence length="813" mass="91071">MAAPMQQTDSRNVNNKNAEKKSKTCKSRRETAVQGTNDSSIVSKCSMAAVGYFSDPYLHCFVSKINRRSPLIHRGYYIRAKAVDFFLKKFLETYPEKNQIISLGAGFDSTYFRLKAEGLLSSTSFYEVDFPDVVQRKLSVIKSNTDLQKLIPGFQSPKVKENPLIEINTKEYKLLGVDLTQLNTLEACLNLCGLNWDTPTLLLSECVMTYMTRRCSSAVVKWAAEAFPEAVFVLYEQINPNDAFGKFMQKHFQVIGSPLKCINAFPTLTDQRERFLKLGWAHSEAADMNHFYRELVPRDECCRVEALEPFDEYEEWHLKCSHYMVVVATNNSCLPSVLPDISMTPSHEGQECVPVVGRADSDPVRRFGHSSVLLSDSQSLVSFGGFGEESGKHCRILDLTITDIKTCQSYIIPVKVNPREVQVSRMHDQSVLLRNGSVLLVGGRTSPIHMCTQLLKIEFIREGQQGSKVMCTKCGKEAEVRSDCNEKSCPEEFILVEGNSSVECGSDSEVRASMEDSCAAMDDKDLNSERQGQQSDCERPNSRPETNSHRPSDINENRLLDRNENGVNSGICDVMCVCEGGSEKTGSAGVGGVGRYSGVRMQEVETRGEGPSTRWRHAVVLIHHKGRDLLYLHGGRTDKDLALDDSYLMDTQTFTWTQIEDRRPGGRQSHTASVWEDHVIIAGGIDRELRPLNSVYMFDVHLSQYTQLEIQGNLLPRYSHTAHVIHNQLFLVGGVNVNHSVPGMACVDMNSTKVTEFQIPVEFGQQLLMLHNHTSCYLDNHKILVIGGGGNCFSFGTHLNCSPLEIDLSQCFR</sequence>
<evidence type="ECO:0000256" key="10">
    <source>
        <dbReference type="ARBA" id="ARBA00022694"/>
    </source>
</evidence>
<dbReference type="Gene3D" id="3.40.50.150">
    <property type="entry name" value="Vaccinia Virus protein VP39"/>
    <property type="match status" value="1"/>
</dbReference>
<evidence type="ECO:0000256" key="14">
    <source>
        <dbReference type="SAM" id="MobiDB-lite"/>
    </source>
</evidence>
<feature type="region of interest" description="Disordered" evidence="14">
    <location>
        <begin position="521"/>
        <end position="561"/>
    </location>
</feature>